<keyword evidence="3" id="KW-1185">Reference proteome</keyword>
<reference evidence="3" key="1">
    <citation type="journal article" date="2018" name="Nat. Microbiol.">
        <title>Leveraging single-cell genomics to expand the fungal tree of life.</title>
        <authorList>
            <person name="Ahrendt S.R."/>
            <person name="Quandt C.A."/>
            <person name="Ciobanu D."/>
            <person name="Clum A."/>
            <person name="Salamov A."/>
            <person name="Andreopoulos B."/>
            <person name="Cheng J.F."/>
            <person name="Woyke T."/>
            <person name="Pelin A."/>
            <person name="Henrissat B."/>
            <person name="Reynolds N.K."/>
            <person name="Benny G.L."/>
            <person name="Smith M.E."/>
            <person name="James T.Y."/>
            <person name="Grigoriev I.V."/>
        </authorList>
    </citation>
    <scope>NUCLEOTIDE SEQUENCE [LARGE SCALE GENOMIC DNA]</scope>
    <source>
        <strain evidence="3">RSA 468</strain>
    </source>
</reference>
<dbReference type="Proteomes" id="UP000268162">
    <property type="component" value="Unassembled WGS sequence"/>
</dbReference>
<feature type="chain" id="PRO_5020946671" evidence="1">
    <location>
        <begin position="23"/>
        <end position="288"/>
    </location>
</feature>
<name>A0A4P9ZWG5_9FUNG</name>
<gene>
    <name evidence="2" type="ORF">BJ085DRAFT_31680</name>
</gene>
<evidence type="ECO:0000313" key="2">
    <source>
        <dbReference type="EMBL" id="RKP37202.1"/>
    </source>
</evidence>
<sequence>MKLSLGLAVFVAVAVTIPVSSASVRVLSRHNSLSQQSANWSPVGLSTYDPVCTGNNLNNARQWLNNFERSAKILNQQSPANLAILDILSDHFQGGARIQTLAQAPQSRIGYTALTQNQANQEQPYALIMRCEHFGTLLEITRSMHCVLQPLFETQPAVRAFWAFFISDLVTAAVRLQRVDWVKRLLPMAPPPNPDDFPYWDLALYLSAELSETGPSMSRLIWWYRYMELPYDQTLDEERLALEARFLSPFEGIDRPAALDQLIGPNRDLWELAKTSLSSGLTPVHTVL</sequence>
<keyword evidence="1" id="KW-0732">Signal</keyword>
<accession>A0A4P9ZWG5</accession>
<evidence type="ECO:0000256" key="1">
    <source>
        <dbReference type="SAM" id="SignalP"/>
    </source>
</evidence>
<dbReference type="AlphaFoldDB" id="A0A4P9ZWG5"/>
<organism evidence="2 3">
    <name type="scientific">Dimargaris cristalligena</name>
    <dbReference type="NCBI Taxonomy" id="215637"/>
    <lineage>
        <taxon>Eukaryota</taxon>
        <taxon>Fungi</taxon>
        <taxon>Fungi incertae sedis</taxon>
        <taxon>Zoopagomycota</taxon>
        <taxon>Kickxellomycotina</taxon>
        <taxon>Dimargaritomycetes</taxon>
        <taxon>Dimargaritales</taxon>
        <taxon>Dimargaritaceae</taxon>
        <taxon>Dimargaris</taxon>
    </lineage>
</organism>
<dbReference type="EMBL" id="ML002527">
    <property type="protein sequence ID" value="RKP37202.1"/>
    <property type="molecule type" value="Genomic_DNA"/>
</dbReference>
<proteinExistence type="predicted"/>
<protein>
    <submittedName>
        <fullName evidence="2">Uncharacterized protein</fullName>
    </submittedName>
</protein>
<evidence type="ECO:0000313" key="3">
    <source>
        <dbReference type="Proteomes" id="UP000268162"/>
    </source>
</evidence>
<feature type="signal peptide" evidence="1">
    <location>
        <begin position="1"/>
        <end position="22"/>
    </location>
</feature>